<dbReference type="PROSITE" id="PS51257">
    <property type="entry name" value="PROKAR_LIPOPROTEIN"/>
    <property type="match status" value="1"/>
</dbReference>
<feature type="signal peptide" evidence="1">
    <location>
        <begin position="1"/>
        <end position="27"/>
    </location>
</feature>
<dbReference type="RefSeq" id="WP_132973078.1">
    <property type="nucleotide sequence ID" value="NZ_SMFX01000001.1"/>
</dbReference>
<dbReference type="Pfam" id="PF00581">
    <property type="entry name" value="Rhodanese"/>
    <property type="match status" value="1"/>
</dbReference>
<evidence type="ECO:0000256" key="1">
    <source>
        <dbReference type="SAM" id="SignalP"/>
    </source>
</evidence>
<keyword evidence="3" id="KW-0808">Transferase</keyword>
<gene>
    <name evidence="3" type="ORF">DFR30_2173</name>
</gene>
<evidence type="ECO:0000313" key="3">
    <source>
        <dbReference type="EMBL" id="TCK18888.1"/>
    </source>
</evidence>
<dbReference type="AlphaFoldDB" id="A0A4R1HBU7"/>
<keyword evidence="4" id="KW-1185">Reference proteome</keyword>
<evidence type="ECO:0000313" key="4">
    <source>
        <dbReference type="Proteomes" id="UP000295707"/>
    </source>
</evidence>
<sequence length="335" mass="37480">MAKCLVVCRFISLALSVLLLSSCFVQTSSPAKEFYTWNGLEPDKWASAWLINRHIAPTSKLSILPAGAQLSGAIAFDIPEATYRRRHGLSTYEGLIQAHGLENDPVLKRIGEIINHIEISPWTTPDSDDAIVVENRYRDLQQKFSRNHVPVRCYSGFFDRLYQMLESNPSTMNTIGLEASLDVASICGEDVAPNVEYMQQAVLEYPINNILEMIAKGKKVVFVDTREEPEYDEFHIPGAINIRLRDVSFETVTQLDGADLVISYCIKDFRGYEVAQALRRVGVQPVGIMKPYGLKGWKDLGLPVAERDAVSDEAALTLLQHCAQQKACRNTNNKS</sequence>
<organism evidence="3 4">
    <name type="scientific">Thiogranum longum</name>
    <dbReference type="NCBI Taxonomy" id="1537524"/>
    <lineage>
        <taxon>Bacteria</taxon>
        <taxon>Pseudomonadati</taxon>
        <taxon>Pseudomonadota</taxon>
        <taxon>Gammaproteobacteria</taxon>
        <taxon>Chromatiales</taxon>
        <taxon>Ectothiorhodospiraceae</taxon>
        <taxon>Thiogranum</taxon>
    </lineage>
</organism>
<dbReference type="SMART" id="SM00450">
    <property type="entry name" value="RHOD"/>
    <property type="match status" value="1"/>
</dbReference>
<dbReference type="InterPro" id="IPR001763">
    <property type="entry name" value="Rhodanese-like_dom"/>
</dbReference>
<evidence type="ECO:0000259" key="2">
    <source>
        <dbReference type="PROSITE" id="PS50206"/>
    </source>
</evidence>
<name>A0A4R1HBU7_9GAMM</name>
<accession>A0A4R1HBU7</accession>
<keyword evidence="1" id="KW-0732">Signal</keyword>
<protein>
    <submittedName>
        <fullName evidence="3">Rhodanese-related sulfurtransferase</fullName>
    </submittedName>
</protein>
<dbReference type="InterPro" id="IPR036873">
    <property type="entry name" value="Rhodanese-like_dom_sf"/>
</dbReference>
<feature type="chain" id="PRO_5020727872" evidence="1">
    <location>
        <begin position="28"/>
        <end position="335"/>
    </location>
</feature>
<dbReference type="InterPro" id="IPR018634">
    <property type="entry name" value="ChrB_C"/>
</dbReference>
<dbReference type="CDD" id="cd00158">
    <property type="entry name" value="RHOD"/>
    <property type="match status" value="1"/>
</dbReference>
<dbReference type="PROSITE" id="PS00380">
    <property type="entry name" value="RHODANESE_1"/>
    <property type="match status" value="1"/>
</dbReference>
<dbReference type="Pfam" id="PF09828">
    <property type="entry name" value="ChrB_C"/>
    <property type="match status" value="1"/>
</dbReference>
<dbReference type="PROSITE" id="PS50206">
    <property type="entry name" value="RHODANESE_3"/>
    <property type="match status" value="1"/>
</dbReference>
<reference evidence="3 4" key="1">
    <citation type="submission" date="2019-03" db="EMBL/GenBank/DDBJ databases">
        <title>Genomic Encyclopedia of Type Strains, Phase IV (KMG-IV): sequencing the most valuable type-strain genomes for metagenomic binning, comparative biology and taxonomic classification.</title>
        <authorList>
            <person name="Goeker M."/>
        </authorList>
    </citation>
    <scope>NUCLEOTIDE SEQUENCE [LARGE SCALE GENOMIC DNA]</scope>
    <source>
        <strain evidence="3 4">DSM 19610</strain>
    </source>
</reference>
<dbReference type="Gene3D" id="3.40.250.10">
    <property type="entry name" value="Rhodanese-like domain"/>
    <property type="match status" value="1"/>
</dbReference>
<proteinExistence type="predicted"/>
<dbReference type="OrthoDB" id="9814704at2"/>
<feature type="domain" description="Rhodanese" evidence="2">
    <location>
        <begin position="216"/>
        <end position="306"/>
    </location>
</feature>
<dbReference type="EMBL" id="SMFX01000001">
    <property type="protein sequence ID" value="TCK18888.1"/>
    <property type="molecule type" value="Genomic_DNA"/>
</dbReference>
<comment type="caution">
    <text evidence="3">The sequence shown here is derived from an EMBL/GenBank/DDBJ whole genome shotgun (WGS) entry which is preliminary data.</text>
</comment>
<dbReference type="Proteomes" id="UP000295707">
    <property type="component" value="Unassembled WGS sequence"/>
</dbReference>
<dbReference type="InterPro" id="IPR001307">
    <property type="entry name" value="Thiosulphate_STrfase_CS"/>
</dbReference>
<dbReference type="GO" id="GO:0004792">
    <property type="term" value="F:thiosulfate-cyanide sulfurtransferase activity"/>
    <property type="evidence" value="ECO:0007669"/>
    <property type="project" value="InterPro"/>
</dbReference>
<dbReference type="SUPFAM" id="SSF52821">
    <property type="entry name" value="Rhodanese/Cell cycle control phosphatase"/>
    <property type="match status" value="1"/>
</dbReference>